<name>A0A812ALG1_ACAPH</name>
<reference evidence="2" key="1">
    <citation type="submission" date="2021-01" db="EMBL/GenBank/DDBJ databases">
        <authorList>
            <person name="Li R."/>
            <person name="Bekaert M."/>
        </authorList>
    </citation>
    <scope>NUCLEOTIDE SEQUENCE</scope>
    <source>
        <strain evidence="2">Farmed</strain>
    </source>
</reference>
<dbReference type="InterPro" id="IPR051049">
    <property type="entry name" value="Dienelactone_hydrolase-like"/>
</dbReference>
<dbReference type="SUPFAM" id="SSF53474">
    <property type="entry name" value="alpha/beta-Hydrolases"/>
    <property type="match status" value="1"/>
</dbReference>
<evidence type="ECO:0000313" key="3">
    <source>
        <dbReference type="Proteomes" id="UP000597762"/>
    </source>
</evidence>
<keyword evidence="3" id="KW-1185">Reference proteome</keyword>
<keyword evidence="2" id="KW-0378">Hydrolase</keyword>
<dbReference type="InterPro" id="IPR029058">
    <property type="entry name" value="AB_hydrolase_fold"/>
</dbReference>
<protein>
    <submittedName>
        <fullName evidence="2">E3.1.1.45</fullName>
        <ecNumber evidence="2">3.1.1.45</ecNumber>
    </submittedName>
</protein>
<dbReference type="InterPro" id="IPR002925">
    <property type="entry name" value="Dienelactn_hydro"/>
</dbReference>
<accession>A0A812ALG1</accession>
<feature type="domain" description="Dienelactone hydrolase" evidence="1">
    <location>
        <begin position="3"/>
        <end position="186"/>
    </location>
</feature>
<organism evidence="2 3">
    <name type="scientific">Acanthosepion pharaonis</name>
    <name type="common">Pharaoh cuttlefish</name>
    <name type="synonym">Sepia pharaonis</name>
    <dbReference type="NCBI Taxonomy" id="158019"/>
    <lineage>
        <taxon>Eukaryota</taxon>
        <taxon>Metazoa</taxon>
        <taxon>Spiralia</taxon>
        <taxon>Lophotrochozoa</taxon>
        <taxon>Mollusca</taxon>
        <taxon>Cephalopoda</taxon>
        <taxon>Coleoidea</taxon>
        <taxon>Decapodiformes</taxon>
        <taxon>Sepiida</taxon>
        <taxon>Sepiina</taxon>
        <taxon>Sepiidae</taxon>
        <taxon>Acanthosepion</taxon>
    </lineage>
</organism>
<evidence type="ECO:0000259" key="1">
    <source>
        <dbReference type="Pfam" id="PF01738"/>
    </source>
</evidence>
<evidence type="ECO:0000313" key="2">
    <source>
        <dbReference type="EMBL" id="CAE1143456.1"/>
    </source>
</evidence>
<comment type="caution">
    <text evidence="2">The sequence shown here is derived from an EMBL/GenBank/DDBJ whole genome shotgun (WGS) entry which is preliminary data.</text>
</comment>
<dbReference type="EMBL" id="CAHIKZ030000036">
    <property type="protein sequence ID" value="CAE1143456.1"/>
    <property type="molecule type" value="Genomic_DNA"/>
</dbReference>
<dbReference type="AlphaFoldDB" id="A0A812ALG1"/>
<dbReference type="PANTHER" id="PTHR46623">
    <property type="entry name" value="CARBOXYMETHYLENEBUTENOLIDASE-RELATED"/>
    <property type="match status" value="1"/>
</dbReference>
<dbReference type="Proteomes" id="UP000597762">
    <property type="component" value="Unassembled WGS sequence"/>
</dbReference>
<dbReference type="EC" id="3.1.1.45" evidence="2"/>
<dbReference type="Gene3D" id="3.40.50.1820">
    <property type="entry name" value="alpha/beta hydrolase"/>
    <property type="match status" value="1"/>
</dbReference>
<dbReference type="PANTHER" id="PTHR46623:SF6">
    <property type="entry name" value="ALPHA_BETA-HYDROLASES SUPERFAMILY PROTEIN"/>
    <property type="match status" value="1"/>
</dbReference>
<dbReference type="OrthoDB" id="17560at2759"/>
<sequence length="187" mass="20198">MNQQIQDEAADLASKGPFVALVPDLYRGKVATDHEEAGHLMNDLDWPGAIKDIQAAAKYLLKDVGCSKIGVTGFCMGGALSFAAAALVPEISAAAPFYGIPGESIADITTIRIPLQCHFGKKDDIVGFSSSSDQEALRKKLDTAKVKHEFYVYDAGHAFTNATSPNYHEPSCKLALDRLVKFMNSYL</sequence>
<proteinExistence type="predicted"/>
<dbReference type="GO" id="GO:0008806">
    <property type="term" value="F:carboxymethylenebutenolidase activity"/>
    <property type="evidence" value="ECO:0007669"/>
    <property type="project" value="UniProtKB-EC"/>
</dbReference>
<dbReference type="Pfam" id="PF01738">
    <property type="entry name" value="DLH"/>
    <property type="match status" value="1"/>
</dbReference>
<gene>
    <name evidence="2" type="ORF">SPHA_1315</name>
</gene>